<dbReference type="GeneID" id="8440929"/>
<gene>
    <name evidence="2" type="ORF">UREG_01513</name>
</gene>
<proteinExistence type="predicted"/>
<dbReference type="Pfam" id="PF10075">
    <property type="entry name" value="CSN8_PSD8_EIF3K"/>
    <property type="match status" value="1"/>
</dbReference>
<dbReference type="HOGENOM" id="CLU_108986_0_0_1"/>
<reference evidence="3" key="1">
    <citation type="journal article" date="2009" name="Genome Res.">
        <title>Comparative genomic analyses of the human fungal pathogens Coccidioides and their relatives.</title>
        <authorList>
            <person name="Sharpton T.J."/>
            <person name="Stajich J.E."/>
            <person name="Rounsley S.D."/>
            <person name="Gardner M.J."/>
            <person name="Wortman J.R."/>
            <person name="Jordar V.S."/>
            <person name="Maiti R."/>
            <person name="Kodira C.D."/>
            <person name="Neafsey D.E."/>
            <person name="Zeng Q."/>
            <person name="Hung C.-Y."/>
            <person name="McMahan C."/>
            <person name="Muszewska A."/>
            <person name="Grynberg M."/>
            <person name="Mandel M.A."/>
            <person name="Kellner E.M."/>
            <person name="Barker B.M."/>
            <person name="Galgiani J.N."/>
            <person name="Orbach M.J."/>
            <person name="Kirkland T.N."/>
            <person name="Cole G.T."/>
            <person name="Henn M.R."/>
            <person name="Birren B.W."/>
            <person name="Taylor J.W."/>
        </authorList>
    </citation>
    <scope>NUCLEOTIDE SEQUENCE [LARGE SCALE GENOMIC DNA]</scope>
    <source>
        <strain evidence="3">UAMH 1704</strain>
    </source>
</reference>
<dbReference type="RefSeq" id="XP_002541997.1">
    <property type="nucleotide sequence ID" value="XM_002541951.1"/>
</dbReference>
<evidence type="ECO:0000313" key="3">
    <source>
        <dbReference type="Proteomes" id="UP000002058"/>
    </source>
</evidence>
<organism evidence="2 3">
    <name type="scientific">Uncinocarpus reesii (strain UAMH 1704)</name>
    <dbReference type="NCBI Taxonomy" id="336963"/>
    <lineage>
        <taxon>Eukaryota</taxon>
        <taxon>Fungi</taxon>
        <taxon>Dikarya</taxon>
        <taxon>Ascomycota</taxon>
        <taxon>Pezizomycotina</taxon>
        <taxon>Eurotiomycetes</taxon>
        <taxon>Eurotiomycetidae</taxon>
        <taxon>Onygenales</taxon>
        <taxon>Onygenaceae</taxon>
        <taxon>Uncinocarpus</taxon>
    </lineage>
</organism>
<dbReference type="InParanoid" id="C4JIH6"/>
<dbReference type="OMA" id="LRAVWQT"/>
<dbReference type="OrthoDB" id="5351233at2759"/>
<evidence type="ECO:0000313" key="2">
    <source>
        <dbReference type="EMBL" id="EEP76664.1"/>
    </source>
</evidence>
<dbReference type="STRING" id="336963.C4JIH6"/>
<dbReference type="eggNOG" id="ENOG502SG50">
    <property type="taxonomic scope" value="Eukaryota"/>
</dbReference>
<dbReference type="Proteomes" id="UP000002058">
    <property type="component" value="Unassembled WGS sequence"/>
</dbReference>
<sequence length="183" mass="19818">MLDAPRTLEELQAVLTSAPSATALLDALMDAEGEICLQSDDTALLQSYYSAYLFALLLRDELTEARMLNRRIPRSLTSADTALETHFRDRTLEDLSLAYGALRPETAASYLGFDIAPPSTDAMEDVSSPTTSEIIEILVQRGWEYDSATNLLKPIISTSVAGDPELDQVKIGQLAALLGTHGG</sequence>
<dbReference type="InterPro" id="IPR033464">
    <property type="entry name" value="CSN8_PSD8_EIF3K"/>
</dbReference>
<name>C4JIH6_UNCRE</name>
<feature type="domain" description="CSN8/PSMD8/EIF3K" evidence="1">
    <location>
        <begin position="81"/>
        <end position="153"/>
    </location>
</feature>
<keyword evidence="3" id="KW-1185">Reference proteome</keyword>
<dbReference type="KEGG" id="ure:UREG_01513"/>
<dbReference type="VEuPathDB" id="FungiDB:UREG_01513"/>
<evidence type="ECO:0000259" key="1">
    <source>
        <dbReference type="Pfam" id="PF10075"/>
    </source>
</evidence>
<protein>
    <recommendedName>
        <fullName evidence="1">CSN8/PSMD8/EIF3K domain-containing protein</fullName>
    </recommendedName>
</protein>
<accession>C4JIH6</accession>
<dbReference type="AlphaFoldDB" id="C4JIH6"/>
<dbReference type="EMBL" id="CH476615">
    <property type="protein sequence ID" value="EEP76664.1"/>
    <property type="molecule type" value="Genomic_DNA"/>
</dbReference>